<accession>A0A4Y2TQW4</accession>
<organism evidence="2 3">
    <name type="scientific">Araneus ventricosus</name>
    <name type="common">Orbweaver spider</name>
    <name type="synonym">Epeira ventricosa</name>
    <dbReference type="NCBI Taxonomy" id="182803"/>
    <lineage>
        <taxon>Eukaryota</taxon>
        <taxon>Metazoa</taxon>
        <taxon>Ecdysozoa</taxon>
        <taxon>Arthropoda</taxon>
        <taxon>Chelicerata</taxon>
        <taxon>Arachnida</taxon>
        <taxon>Araneae</taxon>
        <taxon>Araneomorphae</taxon>
        <taxon>Entelegynae</taxon>
        <taxon>Araneoidea</taxon>
        <taxon>Araneidae</taxon>
        <taxon>Araneus</taxon>
    </lineage>
</organism>
<keyword evidence="3" id="KW-1185">Reference proteome</keyword>
<dbReference type="AlphaFoldDB" id="A0A4Y2TQW4"/>
<dbReference type="Proteomes" id="UP000499080">
    <property type="component" value="Unassembled WGS sequence"/>
</dbReference>
<name>A0A4Y2TQW4_ARAVE</name>
<feature type="transmembrane region" description="Helical" evidence="1">
    <location>
        <begin position="88"/>
        <end position="108"/>
    </location>
</feature>
<proteinExistence type="predicted"/>
<gene>
    <name evidence="2" type="ORF">AVEN_13719_1</name>
</gene>
<dbReference type="EMBL" id="BGPR01029780">
    <property type="protein sequence ID" value="GBO01787.1"/>
    <property type="molecule type" value="Genomic_DNA"/>
</dbReference>
<keyword evidence="1" id="KW-0812">Transmembrane</keyword>
<reference evidence="2 3" key="1">
    <citation type="journal article" date="2019" name="Sci. Rep.">
        <title>Orb-weaving spider Araneus ventricosus genome elucidates the spidroin gene catalogue.</title>
        <authorList>
            <person name="Kono N."/>
            <person name="Nakamura H."/>
            <person name="Ohtoshi R."/>
            <person name="Moran D.A.P."/>
            <person name="Shinohara A."/>
            <person name="Yoshida Y."/>
            <person name="Fujiwara M."/>
            <person name="Mori M."/>
            <person name="Tomita M."/>
            <person name="Arakawa K."/>
        </authorList>
    </citation>
    <scope>NUCLEOTIDE SEQUENCE [LARGE SCALE GENOMIC DNA]</scope>
</reference>
<evidence type="ECO:0000313" key="3">
    <source>
        <dbReference type="Proteomes" id="UP000499080"/>
    </source>
</evidence>
<evidence type="ECO:0000313" key="2">
    <source>
        <dbReference type="EMBL" id="GBO01787.1"/>
    </source>
</evidence>
<comment type="caution">
    <text evidence="2">The sequence shown here is derived from an EMBL/GenBank/DDBJ whole genome shotgun (WGS) entry which is preliminary data.</text>
</comment>
<keyword evidence="1" id="KW-1133">Transmembrane helix</keyword>
<sequence>MCYLGTEFTATQINQNVLAITLIPLPVIGIELSAFRINTEHRKNHKTLLLLKHKVLTDFVNETEALRNIELMKEKPFPPMTVHGIVELAPSFAVGIFGSLLIHGFLIYHI</sequence>
<evidence type="ECO:0000256" key="1">
    <source>
        <dbReference type="SAM" id="Phobius"/>
    </source>
</evidence>
<keyword evidence="1" id="KW-0472">Membrane</keyword>
<protein>
    <submittedName>
        <fullName evidence="2">Uncharacterized protein</fullName>
    </submittedName>
</protein>